<dbReference type="EMBL" id="SJSL01000002">
    <property type="protein sequence ID" value="TCD01494.1"/>
    <property type="molecule type" value="Genomic_DNA"/>
</dbReference>
<dbReference type="InterPro" id="IPR014942">
    <property type="entry name" value="AbiEii"/>
</dbReference>
<sequence length="242" mass="27512">MLRKETVNDATLELLITLMNDQLLQDFFLVGGTALALQIGHRKSIDLDLFSQKTFDAEQLLAELESKYQFQLNYQARNTLKGNIEGVQVDLITHNYPLVSPLLNVEGVRMASASDIAAMKLNAISGNGTRLKDFIDIAYLSSSITLAEMIESFGEKYGSRNPVMLVKALDYHQDVDFQESIQMLGNSYNWKTVEKRLGEMTRHPQQLFPGLGEQKREKDFFRTKDKDRGKDNDLDQSQRISI</sequence>
<evidence type="ECO:0008006" key="4">
    <source>
        <dbReference type="Google" id="ProtNLM"/>
    </source>
</evidence>
<evidence type="ECO:0000256" key="1">
    <source>
        <dbReference type="SAM" id="MobiDB-lite"/>
    </source>
</evidence>
<dbReference type="Proteomes" id="UP000293347">
    <property type="component" value="Unassembled WGS sequence"/>
</dbReference>
<dbReference type="OrthoDB" id="9796281at2"/>
<dbReference type="Pfam" id="PF08843">
    <property type="entry name" value="AbiEii"/>
    <property type="match status" value="2"/>
</dbReference>
<accession>A0A4R0NQY8</accession>
<dbReference type="RefSeq" id="WP_131596294.1">
    <property type="nucleotide sequence ID" value="NZ_SJSL01000002.1"/>
</dbReference>
<feature type="compositionally biased region" description="Basic and acidic residues" evidence="1">
    <location>
        <begin position="221"/>
        <end position="233"/>
    </location>
</feature>
<evidence type="ECO:0000313" key="2">
    <source>
        <dbReference type="EMBL" id="TCD01494.1"/>
    </source>
</evidence>
<dbReference type="AlphaFoldDB" id="A0A4R0NQY8"/>
<gene>
    <name evidence="2" type="ORF">EZ437_12210</name>
</gene>
<protein>
    <recommendedName>
        <fullName evidence="4">Nucleotidyltransferase AbiEii toxin of type IV toxin-antitoxin system</fullName>
    </recommendedName>
</protein>
<comment type="caution">
    <text evidence="2">The sequence shown here is derived from an EMBL/GenBank/DDBJ whole genome shotgun (WGS) entry which is preliminary data.</text>
</comment>
<organism evidence="2 3">
    <name type="scientific">Pedobacter psychroterrae</name>
    <dbReference type="NCBI Taxonomy" id="2530453"/>
    <lineage>
        <taxon>Bacteria</taxon>
        <taxon>Pseudomonadati</taxon>
        <taxon>Bacteroidota</taxon>
        <taxon>Sphingobacteriia</taxon>
        <taxon>Sphingobacteriales</taxon>
        <taxon>Sphingobacteriaceae</taxon>
        <taxon>Pedobacter</taxon>
    </lineage>
</organism>
<feature type="region of interest" description="Disordered" evidence="1">
    <location>
        <begin position="221"/>
        <end position="242"/>
    </location>
</feature>
<reference evidence="2 3" key="1">
    <citation type="submission" date="2019-02" db="EMBL/GenBank/DDBJ databases">
        <title>Pedobacter sp. RP-1-14 sp. nov., isolated from Arctic soil.</title>
        <authorList>
            <person name="Dahal R.H."/>
        </authorList>
    </citation>
    <scope>NUCLEOTIDE SEQUENCE [LARGE SCALE GENOMIC DNA]</scope>
    <source>
        <strain evidence="2 3">RP-1-14</strain>
    </source>
</reference>
<evidence type="ECO:0000313" key="3">
    <source>
        <dbReference type="Proteomes" id="UP000293347"/>
    </source>
</evidence>
<proteinExistence type="predicted"/>
<name>A0A4R0NQY8_9SPHI</name>
<keyword evidence="3" id="KW-1185">Reference proteome</keyword>